<reference evidence="2 3" key="1">
    <citation type="submission" date="2019-02" db="EMBL/GenBank/DDBJ databases">
        <title>Deep-cultivation of Planctomycetes and their phenomic and genomic characterization uncovers novel biology.</title>
        <authorList>
            <person name="Wiegand S."/>
            <person name="Jogler M."/>
            <person name="Boedeker C."/>
            <person name="Pinto D."/>
            <person name="Vollmers J."/>
            <person name="Rivas-Marin E."/>
            <person name="Kohn T."/>
            <person name="Peeters S.H."/>
            <person name="Heuer A."/>
            <person name="Rast P."/>
            <person name="Oberbeckmann S."/>
            <person name="Bunk B."/>
            <person name="Jeske O."/>
            <person name="Meyerdierks A."/>
            <person name="Storesund J.E."/>
            <person name="Kallscheuer N."/>
            <person name="Luecker S."/>
            <person name="Lage O.M."/>
            <person name="Pohl T."/>
            <person name="Merkel B.J."/>
            <person name="Hornburger P."/>
            <person name="Mueller R.-W."/>
            <person name="Bruemmer F."/>
            <person name="Labrenz M."/>
            <person name="Spormann A.M."/>
            <person name="Op Den Camp H."/>
            <person name="Overmann J."/>
            <person name="Amann R."/>
            <person name="Jetten M.S.M."/>
            <person name="Mascher T."/>
            <person name="Medema M.H."/>
            <person name="Devos D.P."/>
            <person name="Kaster A.-K."/>
            <person name="Ovreas L."/>
            <person name="Rohde M."/>
            <person name="Galperin M.Y."/>
            <person name="Jogler C."/>
        </authorList>
    </citation>
    <scope>NUCLEOTIDE SEQUENCE [LARGE SCALE GENOMIC DNA]</scope>
    <source>
        <strain evidence="2 3">Poly41</strain>
    </source>
</reference>
<dbReference type="RefSeq" id="WP_146524259.1">
    <property type="nucleotide sequence ID" value="NZ_SJPV01000001.1"/>
</dbReference>
<dbReference type="EMBL" id="SJPV01000001">
    <property type="protein sequence ID" value="TWU42146.1"/>
    <property type="molecule type" value="Genomic_DNA"/>
</dbReference>
<gene>
    <name evidence="2" type="ORF">Poly41_04420</name>
</gene>
<keyword evidence="1" id="KW-0472">Membrane</keyword>
<feature type="transmembrane region" description="Helical" evidence="1">
    <location>
        <begin position="134"/>
        <end position="153"/>
    </location>
</feature>
<evidence type="ECO:0000313" key="2">
    <source>
        <dbReference type="EMBL" id="TWU42146.1"/>
    </source>
</evidence>
<dbReference type="Proteomes" id="UP000319143">
    <property type="component" value="Unassembled WGS sequence"/>
</dbReference>
<evidence type="ECO:0000256" key="1">
    <source>
        <dbReference type="SAM" id="Phobius"/>
    </source>
</evidence>
<feature type="transmembrane region" description="Helical" evidence="1">
    <location>
        <begin position="89"/>
        <end position="113"/>
    </location>
</feature>
<keyword evidence="1" id="KW-0812">Transmembrane</keyword>
<feature type="transmembrane region" description="Helical" evidence="1">
    <location>
        <begin position="12"/>
        <end position="30"/>
    </location>
</feature>
<feature type="transmembrane region" description="Helical" evidence="1">
    <location>
        <begin position="42"/>
        <end position="60"/>
    </location>
</feature>
<accession>A0A5C6E3X8</accession>
<name>A0A5C6E3X8_9BACT</name>
<evidence type="ECO:0000313" key="3">
    <source>
        <dbReference type="Proteomes" id="UP000319143"/>
    </source>
</evidence>
<protein>
    <recommendedName>
        <fullName evidence="4">DUF420 domain-containing protein</fullName>
    </recommendedName>
</protein>
<organism evidence="2 3">
    <name type="scientific">Novipirellula artificiosorum</name>
    <dbReference type="NCBI Taxonomy" id="2528016"/>
    <lineage>
        <taxon>Bacteria</taxon>
        <taxon>Pseudomonadati</taxon>
        <taxon>Planctomycetota</taxon>
        <taxon>Planctomycetia</taxon>
        <taxon>Pirellulales</taxon>
        <taxon>Pirellulaceae</taxon>
        <taxon>Novipirellula</taxon>
    </lineage>
</organism>
<dbReference type="InterPro" id="IPR007352">
    <property type="entry name" value="DUF420"/>
</dbReference>
<evidence type="ECO:0008006" key="4">
    <source>
        <dbReference type="Google" id="ProtNLM"/>
    </source>
</evidence>
<dbReference type="AlphaFoldDB" id="A0A5C6E3X8"/>
<dbReference type="Pfam" id="PF04238">
    <property type="entry name" value="DUF420"/>
    <property type="match status" value="1"/>
</dbReference>
<sequence length="155" mass="17344">MSWQFLADNLPHATASLNAIAIVLLAMGLVKIRQGRARVHKKLMLSALMVSALFLALYLLHKVALYETTGEPNKRFPTDPAVATDAARYTYFAILGTHLILAMAVPFLALRAVYLAMKGRIVAHKRLVKYAYPVWMYVSVTGVLVYLMLYQIYAV</sequence>
<dbReference type="OrthoDB" id="9811380at2"/>
<dbReference type="PANTHER" id="PTHR37692:SF1">
    <property type="entry name" value="DUF420 DOMAIN-CONTAINING PROTEIN"/>
    <property type="match status" value="1"/>
</dbReference>
<keyword evidence="3" id="KW-1185">Reference proteome</keyword>
<dbReference type="PANTHER" id="PTHR37692">
    <property type="entry name" value="HYPOTHETICAL MEMBRANE SPANNING PROTEIN"/>
    <property type="match status" value="1"/>
</dbReference>
<keyword evidence="1" id="KW-1133">Transmembrane helix</keyword>
<proteinExistence type="predicted"/>
<comment type="caution">
    <text evidence="2">The sequence shown here is derived from an EMBL/GenBank/DDBJ whole genome shotgun (WGS) entry which is preliminary data.</text>
</comment>